<evidence type="ECO:0000256" key="5">
    <source>
        <dbReference type="ARBA" id="ARBA00022695"/>
    </source>
</evidence>
<dbReference type="EC" id="2.7.7.60" evidence="7"/>
<comment type="similarity">
    <text evidence="3 7">Belongs to the IspD/TarI cytidylyltransferase family. IspD subfamily.</text>
</comment>
<evidence type="ECO:0000256" key="4">
    <source>
        <dbReference type="ARBA" id="ARBA00022679"/>
    </source>
</evidence>
<evidence type="ECO:0000313" key="9">
    <source>
        <dbReference type="Proteomes" id="UP000886804"/>
    </source>
</evidence>
<proteinExistence type="inferred from homology"/>
<evidence type="ECO:0000256" key="6">
    <source>
        <dbReference type="ARBA" id="ARBA00023229"/>
    </source>
</evidence>
<evidence type="ECO:0000256" key="1">
    <source>
        <dbReference type="ARBA" id="ARBA00001282"/>
    </source>
</evidence>
<accession>A0A9D2L5S4</accession>
<dbReference type="InterPro" id="IPR029044">
    <property type="entry name" value="Nucleotide-diphossugar_trans"/>
</dbReference>
<evidence type="ECO:0000256" key="3">
    <source>
        <dbReference type="ARBA" id="ARBA00009789"/>
    </source>
</evidence>
<evidence type="ECO:0000313" key="8">
    <source>
        <dbReference type="EMBL" id="HJB06523.1"/>
    </source>
</evidence>
<dbReference type="CDD" id="cd02516">
    <property type="entry name" value="CDP-ME_synthetase"/>
    <property type="match status" value="1"/>
</dbReference>
<comment type="pathway">
    <text evidence="2 7">Isoprenoid biosynthesis; isopentenyl diphosphate biosynthesis via DXP pathway; isopentenyl diphosphate from 1-deoxy-D-xylulose 5-phosphate: step 2/6.</text>
</comment>
<comment type="function">
    <text evidence="7">Catalyzes the formation of 4-diphosphocytidyl-2-C-methyl-D-erythritol from CTP and 2-C-methyl-D-erythritol 4-phosphate (MEP).</text>
</comment>
<gene>
    <name evidence="7 8" type="primary">ispD</name>
    <name evidence="8" type="ORF">H9716_01505</name>
</gene>
<protein>
    <recommendedName>
        <fullName evidence="7">2-C-methyl-D-erythritol 4-phosphate cytidylyltransferase</fullName>
        <ecNumber evidence="7">2.7.7.60</ecNumber>
    </recommendedName>
    <alternativeName>
        <fullName evidence="7">4-diphosphocytidyl-2C-methyl-D-erythritol synthase</fullName>
    </alternativeName>
    <alternativeName>
        <fullName evidence="7">MEP cytidylyltransferase</fullName>
        <shortName evidence="7">MCT</shortName>
    </alternativeName>
</protein>
<reference evidence="8" key="1">
    <citation type="journal article" date="2021" name="PeerJ">
        <title>Extensive microbial diversity within the chicken gut microbiome revealed by metagenomics and culture.</title>
        <authorList>
            <person name="Gilroy R."/>
            <person name="Ravi A."/>
            <person name="Getino M."/>
            <person name="Pursley I."/>
            <person name="Horton D.L."/>
            <person name="Alikhan N.F."/>
            <person name="Baker D."/>
            <person name="Gharbi K."/>
            <person name="Hall N."/>
            <person name="Watson M."/>
            <person name="Adriaenssens E.M."/>
            <person name="Foster-Nyarko E."/>
            <person name="Jarju S."/>
            <person name="Secka A."/>
            <person name="Antonio M."/>
            <person name="Oren A."/>
            <person name="Chaudhuri R.R."/>
            <person name="La Ragione R."/>
            <person name="Hildebrand F."/>
            <person name="Pallen M.J."/>
        </authorList>
    </citation>
    <scope>NUCLEOTIDE SEQUENCE</scope>
    <source>
        <strain evidence="8">CHK188-4685</strain>
    </source>
</reference>
<keyword evidence="4 7" id="KW-0808">Transferase</keyword>
<dbReference type="SUPFAM" id="SSF53448">
    <property type="entry name" value="Nucleotide-diphospho-sugar transferases"/>
    <property type="match status" value="1"/>
</dbReference>
<organism evidence="8 9">
    <name type="scientific">Candidatus Enterocloster faecavium</name>
    <dbReference type="NCBI Taxonomy" id="2838560"/>
    <lineage>
        <taxon>Bacteria</taxon>
        <taxon>Bacillati</taxon>
        <taxon>Bacillota</taxon>
        <taxon>Clostridia</taxon>
        <taxon>Lachnospirales</taxon>
        <taxon>Lachnospiraceae</taxon>
        <taxon>Enterocloster</taxon>
    </lineage>
</organism>
<feature type="site" description="Transition state stabilizer" evidence="7">
    <location>
        <position position="29"/>
    </location>
</feature>
<dbReference type="InterPro" id="IPR034683">
    <property type="entry name" value="IspD/TarI"/>
</dbReference>
<dbReference type="InterPro" id="IPR018294">
    <property type="entry name" value="ISPD_synthase_CS"/>
</dbReference>
<dbReference type="PROSITE" id="PS01295">
    <property type="entry name" value="ISPD"/>
    <property type="match status" value="1"/>
</dbReference>
<feature type="site" description="Positions MEP for the nucleophilic attack" evidence="7">
    <location>
        <position position="160"/>
    </location>
</feature>
<dbReference type="NCBIfam" id="TIGR00453">
    <property type="entry name" value="ispD"/>
    <property type="match status" value="1"/>
</dbReference>
<dbReference type="PANTHER" id="PTHR32125">
    <property type="entry name" value="2-C-METHYL-D-ERYTHRITOL 4-PHOSPHATE CYTIDYLYLTRANSFERASE, CHLOROPLASTIC"/>
    <property type="match status" value="1"/>
</dbReference>
<feature type="site" description="Transition state stabilizer" evidence="7">
    <location>
        <position position="22"/>
    </location>
</feature>
<dbReference type="HAMAP" id="MF_00108">
    <property type="entry name" value="IspD"/>
    <property type="match status" value="1"/>
</dbReference>
<dbReference type="Gene3D" id="3.90.550.10">
    <property type="entry name" value="Spore Coat Polysaccharide Biosynthesis Protein SpsA, Chain A"/>
    <property type="match status" value="1"/>
</dbReference>
<dbReference type="PANTHER" id="PTHR32125:SF4">
    <property type="entry name" value="2-C-METHYL-D-ERYTHRITOL 4-PHOSPHATE CYTIDYLYLTRANSFERASE, CHLOROPLASTIC"/>
    <property type="match status" value="1"/>
</dbReference>
<keyword evidence="5 7" id="KW-0548">Nucleotidyltransferase</keyword>
<evidence type="ECO:0000256" key="2">
    <source>
        <dbReference type="ARBA" id="ARBA00004787"/>
    </source>
</evidence>
<feature type="site" description="Positions MEP for the nucleophilic attack" evidence="7">
    <location>
        <position position="220"/>
    </location>
</feature>
<reference evidence="8" key="2">
    <citation type="submission" date="2021-04" db="EMBL/GenBank/DDBJ databases">
        <authorList>
            <person name="Gilroy R."/>
        </authorList>
    </citation>
    <scope>NUCLEOTIDE SEQUENCE</scope>
    <source>
        <strain evidence="8">CHK188-4685</strain>
    </source>
</reference>
<evidence type="ECO:0000256" key="7">
    <source>
        <dbReference type="HAMAP-Rule" id="MF_00108"/>
    </source>
</evidence>
<dbReference type="Proteomes" id="UP000886804">
    <property type="component" value="Unassembled WGS sequence"/>
</dbReference>
<dbReference type="GO" id="GO:0050518">
    <property type="term" value="F:2-C-methyl-D-erythritol 4-phosphate cytidylyltransferase activity"/>
    <property type="evidence" value="ECO:0007669"/>
    <property type="project" value="UniProtKB-UniRule"/>
</dbReference>
<dbReference type="EMBL" id="DWYS01000017">
    <property type="protein sequence ID" value="HJB06523.1"/>
    <property type="molecule type" value="Genomic_DNA"/>
</dbReference>
<keyword evidence="6 7" id="KW-0414">Isoprene biosynthesis</keyword>
<comment type="catalytic activity">
    <reaction evidence="1 7">
        <text>2-C-methyl-D-erythritol 4-phosphate + CTP + H(+) = 4-CDP-2-C-methyl-D-erythritol + diphosphate</text>
        <dbReference type="Rhea" id="RHEA:13429"/>
        <dbReference type="ChEBI" id="CHEBI:15378"/>
        <dbReference type="ChEBI" id="CHEBI:33019"/>
        <dbReference type="ChEBI" id="CHEBI:37563"/>
        <dbReference type="ChEBI" id="CHEBI:57823"/>
        <dbReference type="ChEBI" id="CHEBI:58262"/>
        <dbReference type="EC" id="2.7.7.60"/>
    </reaction>
</comment>
<dbReference type="AlphaFoldDB" id="A0A9D2L5S4"/>
<dbReference type="InterPro" id="IPR001228">
    <property type="entry name" value="IspD"/>
</dbReference>
<dbReference type="FunFam" id="3.90.550.10:FF:000003">
    <property type="entry name" value="2-C-methyl-D-erythritol 4-phosphate cytidylyltransferase"/>
    <property type="match status" value="1"/>
</dbReference>
<sequence>MEKDRKRIKTGAIILAGGAGKRMKSSIPKQYMLLGGRPVIVYGLEAFEKSPVDQIVLVTGEDEVAFCREKIVRAYGLQKVRAVVPGGKERCHSVYEGLKALEDCSHVLIHDGARPLVSQQTIQRAMDGAVRFRACVVGMPVKDTIKVADQEEFAAHTPDRRFLWQIQTPQAFEYQLARSCYDELMKDDRLQQEVTDDAMVVESFSDVPVKLICGDYANIKITTPEDLYVAEALLAARERGSQL</sequence>
<dbReference type="InterPro" id="IPR050088">
    <property type="entry name" value="IspD/TarI_cytidylyltransf_bact"/>
</dbReference>
<dbReference type="Pfam" id="PF01128">
    <property type="entry name" value="IspD"/>
    <property type="match status" value="1"/>
</dbReference>
<comment type="caution">
    <text evidence="8">The sequence shown here is derived from an EMBL/GenBank/DDBJ whole genome shotgun (WGS) entry which is preliminary data.</text>
</comment>
<name>A0A9D2L5S4_9FIRM</name>
<dbReference type="GO" id="GO:0019288">
    <property type="term" value="P:isopentenyl diphosphate biosynthetic process, methylerythritol 4-phosphate pathway"/>
    <property type="evidence" value="ECO:0007669"/>
    <property type="project" value="UniProtKB-UniRule"/>
</dbReference>